<name>A0A151IJH0_9HYME</name>
<sequence length="153" mass="17135">MEHGFELTQDQSKLWPHQLSTAYTSRFVTFGSASAEVFTIFIIIRLVKLIVDTIIHGYALHSVYGWSLHLLGAIWSSITHLLLHLAKPTEKIMSRQQDQEALLPATIGDPHKSHSSTEGQPPAPSVPVPSVSASEKTIYYKELRAMLDNKEQE</sequence>
<keyword evidence="2" id="KW-0812">Transmembrane</keyword>
<protein>
    <submittedName>
        <fullName evidence="3">Uncharacterized protein</fullName>
    </submittedName>
</protein>
<reference evidence="3 4" key="1">
    <citation type="submission" date="2016-03" db="EMBL/GenBank/DDBJ databases">
        <title>Cyphomyrmex costatus WGS genome.</title>
        <authorList>
            <person name="Nygaard S."/>
            <person name="Hu H."/>
            <person name="Boomsma J."/>
            <person name="Zhang G."/>
        </authorList>
    </citation>
    <scope>NUCLEOTIDE SEQUENCE [LARGE SCALE GENOMIC DNA]</scope>
    <source>
        <strain evidence="3">MS0001</strain>
        <tissue evidence="3">Whole body</tissue>
    </source>
</reference>
<dbReference type="EMBL" id="KQ977348">
    <property type="protein sequence ID" value="KYN03414.1"/>
    <property type="molecule type" value="Genomic_DNA"/>
</dbReference>
<accession>A0A151IJH0</accession>
<evidence type="ECO:0000313" key="3">
    <source>
        <dbReference type="EMBL" id="KYN03414.1"/>
    </source>
</evidence>
<feature type="transmembrane region" description="Helical" evidence="2">
    <location>
        <begin position="63"/>
        <end position="86"/>
    </location>
</feature>
<evidence type="ECO:0000313" key="4">
    <source>
        <dbReference type="Proteomes" id="UP000078542"/>
    </source>
</evidence>
<keyword evidence="4" id="KW-1185">Reference proteome</keyword>
<gene>
    <name evidence="3" type="ORF">ALC62_05742</name>
</gene>
<dbReference type="Pfam" id="PF24664">
    <property type="entry name" value="Monjiviricetes_fusion"/>
    <property type="match status" value="1"/>
</dbReference>
<evidence type="ECO:0000256" key="2">
    <source>
        <dbReference type="SAM" id="Phobius"/>
    </source>
</evidence>
<organism evidence="3 4">
    <name type="scientific">Cyphomyrmex costatus</name>
    <dbReference type="NCBI Taxonomy" id="456900"/>
    <lineage>
        <taxon>Eukaryota</taxon>
        <taxon>Metazoa</taxon>
        <taxon>Ecdysozoa</taxon>
        <taxon>Arthropoda</taxon>
        <taxon>Hexapoda</taxon>
        <taxon>Insecta</taxon>
        <taxon>Pterygota</taxon>
        <taxon>Neoptera</taxon>
        <taxon>Endopterygota</taxon>
        <taxon>Hymenoptera</taxon>
        <taxon>Apocrita</taxon>
        <taxon>Aculeata</taxon>
        <taxon>Formicoidea</taxon>
        <taxon>Formicidae</taxon>
        <taxon>Myrmicinae</taxon>
        <taxon>Cyphomyrmex</taxon>
    </lineage>
</organism>
<dbReference type="STRING" id="456900.A0A151IJH0"/>
<proteinExistence type="predicted"/>
<evidence type="ECO:0000256" key="1">
    <source>
        <dbReference type="SAM" id="MobiDB-lite"/>
    </source>
</evidence>
<dbReference type="Proteomes" id="UP000078542">
    <property type="component" value="Unassembled WGS sequence"/>
</dbReference>
<feature type="transmembrane region" description="Helical" evidence="2">
    <location>
        <begin position="27"/>
        <end position="51"/>
    </location>
</feature>
<keyword evidence="2" id="KW-1133">Transmembrane helix</keyword>
<dbReference type="AlphaFoldDB" id="A0A151IJH0"/>
<feature type="region of interest" description="Disordered" evidence="1">
    <location>
        <begin position="103"/>
        <end position="133"/>
    </location>
</feature>
<keyword evidence="2" id="KW-0472">Membrane</keyword>